<dbReference type="OrthoDB" id="445826at2759"/>
<evidence type="ECO:0008006" key="3">
    <source>
        <dbReference type="Google" id="ProtNLM"/>
    </source>
</evidence>
<reference evidence="1" key="1">
    <citation type="submission" date="2020-11" db="EMBL/GenBank/DDBJ databases">
        <authorList>
            <consortium name="DOE Joint Genome Institute"/>
            <person name="Ahrendt S."/>
            <person name="Riley R."/>
            <person name="Andreopoulos W."/>
            <person name="LaButti K."/>
            <person name="Pangilinan J."/>
            <person name="Ruiz-duenas F.J."/>
            <person name="Barrasa J.M."/>
            <person name="Sanchez-Garcia M."/>
            <person name="Camarero S."/>
            <person name="Miyauchi S."/>
            <person name="Serrano A."/>
            <person name="Linde D."/>
            <person name="Babiker R."/>
            <person name="Drula E."/>
            <person name="Ayuso-Fernandez I."/>
            <person name="Pacheco R."/>
            <person name="Padilla G."/>
            <person name="Ferreira P."/>
            <person name="Barriuso J."/>
            <person name="Kellner H."/>
            <person name="Castanera R."/>
            <person name="Alfaro M."/>
            <person name="Ramirez L."/>
            <person name="Pisabarro A.G."/>
            <person name="Kuo A."/>
            <person name="Tritt A."/>
            <person name="Lipzen A."/>
            <person name="He G."/>
            <person name="Yan M."/>
            <person name="Ng V."/>
            <person name="Cullen D."/>
            <person name="Martin F."/>
            <person name="Rosso M.-N."/>
            <person name="Henrissat B."/>
            <person name="Hibbett D."/>
            <person name="Martinez A.T."/>
            <person name="Grigoriev I.V."/>
        </authorList>
    </citation>
    <scope>NUCLEOTIDE SEQUENCE</scope>
    <source>
        <strain evidence="1">AH 44721</strain>
    </source>
</reference>
<evidence type="ECO:0000313" key="1">
    <source>
        <dbReference type="EMBL" id="KAF8913744.1"/>
    </source>
</evidence>
<proteinExistence type="predicted"/>
<comment type="caution">
    <text evidence="1">The sequence shown here is derived from an EMBL/GenBank/DDBJ whole genome shotgun (WGS) entry which is preliminary data.</text>
</comment>
<dbReference type="EMBL" id="JADNYJ010000001">
    <property type="protein sequence ID" value="KAF8913744.1"/>
    <property type="molecule type" value="Genomic_DNA"/>
</dbReference>
<protein>
    <recommendedName>
        <fullName evidence="3">RNase H type-1 domain-containing protein</fullName>
    </recommendedName>
</protein>
<accession>A0A9P5P3L4</accession>
<organism evidence="1 2">
    <name type="scientific">Gymnopilus junonius</name>
    <name type="common">Spectacular rustgill mushroom</name>
    <name type="synonym">Gymnopilus spectabilis subsp. junonius</name>
    <dbReference type="NCBI Taxonomy" id="109634"/>
    <lineage>
        <taxon>Eukaryota</taxon>
        <taxon>Fungi</taxon>
        <taxon>Dikarya</taxon>
        <taxon>Basidiomycota</taxon>
        <taxon>Agaricomycotina</taxon>
        <taxon>Agaricomycetes</taxon>
        <taxon>Agaricomycetidae</taxon>
        <taxon>Agaricales</taxon>
        <taxon>Agaricineae</taxon>
        <taxon>Hymenogastraceae</taxon>
        <taxon>Gymnopilus</taxon>
    </lineage>
</organism>
<dbReference type="AlphaFoldDB" id="A0A9P5P3L4"/>
<evidence type="ECO:0000313" key="2">
    <source>
        <dbReference type="Proteomes" id="UP000724874"/>
    </source>
</evidence>
<sequence length="452" mass="49959">MLEPQGFYDAIQAYHLPQSIIDLDQSSQENVPYRIKTAHGFTEAFIVNGVTKQGGSLSPLKCTLTMSMSNRWLEDELHYLPSPLPYHHSLPSDTLASDGSTIQVTPNFNATNFAVVTNGNAFPASISHHGSQTGILQGEAYGIAVTSLLVLHSPLHSNTLYSNHLNSVNFLNSQPQNHLIKNKPARSYYQWILAIWHDAALLNHEISLEHCKAHTSDNNLPATLNRLADHIASHSHLDPLVPSPLPPPTFSMDDFTLYSSSHGFIESNTSQFINNLLSEVASAFVDTYHSPFIPSQLFDTTTPPSYSYLHAFSSFSAVVQLYLHCGQLDTSLSLSCCFSDGSQPWCHFGCHAIEDAYHIFVHCPRFQPHCDSASSSLISSTTTLLDACNLPTTSRQAVLQQANGLFLDADTWPGQKTYYYLGVILHINLEDPKSHTKILGTQLANNWHTLSI</sequence>
<gene>
    <name evidence="1" type="ORF">CPB84DRAFT_1840548</name>
</gene>
<keyword evidence="2" id="KW-1185">Reference proteome</keyword>
<dbReference type="Proteomes" id="UP000724874">
    <property type="component" value="Unassembled WGS sequence"/>
</dbReference>
<name>A0A9P5P3L4_GYMJU</name>